<accession>A0A5N6LCK7</accession>
<keyword evidence="3" id="KW-1185">Reference proteome</keyword>
<feature type="chain" id="PRO_5024426028" evidence="1">
    <location>
        <begin position="24"/>
        <end position="135"/>
    </location>
</feature>
<sequence length="135" mass="15117">MAKFLVVFLLALIAISMLQDTVSFCKRRTSPGIRKWKFEKLSFELKSVFEKSKKMYSNAENARGNAYVDAAERSTTSHACSSAKSVVPNACAYHRGFTATNSSAPATTIGRPRKVVQNAPRLHPYLHKHHHLHCI</sequence>
<evidence type="ECO:0000313" key="3">
    <source>
        <dbReference type="Proteomes" id="UP000326396"/>
    </source>
</evidence>
<protein>
    <submittedName>
        <fullName evidence="2">Uncharacterized protein</fullName>
    </submittedName>
</protein>
<reference evidence="2 3" key="1">
    <citation type="submission" date="2019-05" db="EMBL/GenBank/DDBJ databases">
        <title>Mikania micrantha, genome provides insights into the molecular mechanism of rapid growth.</title>
        <authorList>
            <person name="Liu B."/>
        </authorList>
    </citation>
    <scope>NUCLEOTIDE SEQUENCE [LARGE SCALE GENOMIC DNA]</scope>
    <source>
        <strain evidence="2">NLD-2019</strain>
        <tissue evidence="2">Leaf</tissue>
    </source>
</reference>
<proteinExistence type="predicted"/>
<gene>
    <name evidence="2" type="ORF">E3N88_44248</name>
</gene>
<dbReference type="OrthoDB" id="1915803at2759"/>
<organism evidence="2 3">
    <name type="scientific">Mikania micrantha</name>
    <name type="common">bitter vine</name>
    <dbReference type="NCBI Taxonomy" id="192012"/>
    <lineage>
        <taxon>Eukaryota</taxon>
        <taxon>Viridiplantae</taxon>
        <taxon>Streptophyta</taxon>
        <taxon>Embryophyta</taxon>
        <taxon>Tracheophyta</taxon>
        <taxon>Spermatophyta</taxon>
        <taxon>Magnoliopsida</taxon>
        <taxon>eudicotyledons</taxon>
        <taxon>Gunneridae</taxon>
        <taxon>Pentapetalae</taxon>
        <taxon>asterids</taxon>
        <taxon>campanulids</taxon>
        <taxon>Asterales</taxon>
        <taxon>Asteraceae</taxon>
        <taxon>Asteroideae</taxon>
        <taxon>Heliantheae alliance</taxon>
        <taxon>Eupatorieae</taxon>
        <taxon>Mikania</taxon>
    </lineage>
</organism>
<name>A0A5N6LCK7_9ASTR</name>
<dbReference type="Proteomes" id="UP000326396">
    <property type="component" value="Unassembled WGS sequence"/>
</dbReference>
<evidence type="ECO:0000256" key="1">
    <source>
        <dbReference type="SAM" id="SignalP"/>
    </source>
</evidence>
<comment type="caution">
    <text evidence="2">The sequence shown here is derived from an EMBL/GenBank/DDBJ whole genome shotgun (WGS) entry which is preliminary data.</text>
</comment>
<keyword evidence="1" id="KW-0732">Signal</keyword>
<dbReference type="AlphaFoldDB" id="A0A5N6LCK7"/>
<feature type="signal peptide" evidence="1">
    <location>
        <begin position="1"/>
        <end position="23"/>
    </location>
</feature>
<dbReference type="EMBL" id="SZYD01001659">
    <property type="protein sequence ID" value="KAD0455673.1"/>
    <property type="molecule type" value="Genomic_DNA"/>
</dbReference>
<evidence type="ECO:0000313" key="2">
    <source>
        <dbReference type="EMBL" id="KAD0455673.1"/>
    </source>
</evidence>